<accession>K9H798</accession>
<proteinExistence type="predicted"/>
<sequence length="144" mass="14897">MTSDPNAPPRIIVHSPAHARAALAAAREAGRRVILQSPPRCALIQGAAWFHTLIEAARAQEPGADALPVLDCGDAPGLALAALRDGAEAVRLEVTGSARTAVADIADQLGARLDEGPAAPVLDLLDAREPSEACRRFLSSGLEV</sequence>
<dbReference type="RefSeq" id="WP_009542781.1">
    <property type="nucleotide sequence ID" value="NZ_ANHY01000030.1"/>
</dbReference>
<reference evidence="1 2" key="1">
    <citation type="journal article" date="2013" name="Genome Announc.">
        <title>Draft Genome Sequence of an Alphaproteobacterium, Caenispirillum salinarum AK4(T), Isolated from a Solar Saltern.</title>
        <authorList>
            <person name="Khatri I."/>
            <person name="Singh A."/>
            <person name="Korpole S."/>
            <person name="Pinnaka A.K."/>
            <person name="Subramanian S."/>
        </authorList>
    </citation>
    <scope>NUCLEOTIDE SEQUENCE [LARGE SCALE GENOMIC DNA]</scope>
    <source>
        <strain evidence="1 2">AK4</strain>
    </source>
</reference>
<gene>
    <name evidence="1" type="ORF">C882_2790</name>
</gene>
<name>K9H798_9PROT</name>
<dbReference type="OrthoDB" id="7360697at2"/>
<organism evidence="1 2">
    <name type="scientific">Caenispirillum salinarum AK4</name>
    <dbReference type="NCBI Taxonomy" id="1238182"/>
    <lineage>
        <taxon>Bacteria</taxon>
        <taxon>Pseudomonadati</taxon>
        <taxon>Pseudomonadota</taxon>
        <taxon>Alphaproteobacteria</taxon>
        <taxon>Rhodospirillales</taxon>
        <taxon>Novispirillaceae</taxon>
        <taxon>Caenispirillum</taxon>
    </lineage>
</organism>
<keyword evidence="2" id="KW-1185">Reference proteome</keyword>
<evidence type="ECO:0000313" key="2">
    <source>
        <dbReference type="Proteomes" id="UP000009881"/>
    </source>
</evidence>
<protein>
    <submittedName>
        <fullName evidence="1">Fructose/tagatose bisphosphate aldolase</fullName>
    </submittedName>
</protein>
<dbReference type="EMBL" id="ANHY01000030">
    <property type="protein sequence ID" value="EKV26498.1"/>
    <property type="molecule type" value="Genomic_DNA"/>
</dbReference>
<dbReference type="Proteomes" id="UP000009881">
    <property type="component" value="Unassembled WGS sequence"/>
</dbReference>
<comment type="caution">
    <text evidence="1">The sequence shown here is derived from an EMBL/GenBank/DDBJ whole genome shotgun (WGS) entry which is preliminary data.</text>
</comment>
<dbReference type="AlphaFoldDB" id="K9H798"/>
<dbReference type="STRING" id="1238182.C882_2790"/>
<dbReference type="eggNOG" id="ENOG5033CRN">
    <property type="taxonomic scope" value="Bacteria"/>
</dbReference>
<evidence type="ECO:0000313" key="1">
    <source>
        <dbReference type="EMBL" id="EKV26498.1"/>
    </source>
</evidence>